<dbReference type="eggNOG" id="KOG1721">
    <property type="taxonomic scope" value="Eukaryota"/>
</dbReference>
<dbReference type="SMART" id="SM00355">
    <property type="entry name" value="ZnF_C2H2"/>
    <property type="match status" value="13"/>
</dbReference>
<feature type="domain" description="C2H2-type" evidence="13">
    <location>
        <begin position="682"/>
        <end position="709"/>
    </location>
</feature>
<evidence type="ECO:0000256" key="8">
    <source>
        <dbReference type="ARBA" id="ARBA00023163"/>
    </source>
</evidence>
<dbReference type="PANTHER" id="PTHR23234">
    <property type="entry name" value="ZNF44 PROTEIN"/>
    <property type="match status" value="1"/>
</dbReference>
<feature type="domain" description="C2H2-type" evidence="13">
    <location>
        <begin position="571"/>
        <end position="594"/>
    </location>
</feature>
<dbReference type="SUPFAM" id="SSF57667">
    <property type="entry name" value="beta-beta-alpha zinc fingers"/>
    <property type="match status" value="7"/>
</dbReference>
<dbReference type="Pfam" id="PF07776">
    <property type="entry name" value="zf-AD"/>
    <property type="match status" value="1"/>
</dbReference>
<dbReference type="FunCoup" id="B4M2H4">
    <property type="interactions" value="451"/>
</dbReference>
<dbReference type="InParanoid" id="B4M2H4"/>
<evidence type="ECO:0000256" key="1">
    <source>
        <dbReference type="ARBA" id="ARBA00006991"/>
    </source>
</evidence>
<feature type="binding site" evidence="11">
    <location>
        <position position="65"/>
    </location>
    <ligand>
        <name>Zn(2+)</name>
        <dbReference type="ChEBI" id="CHEBI:29105"/>
    </ligand>
</feature>
<feature type="region of interest" description="Disordered" evidence="12">
    <location>
        <begin position="359"/>
        <end position="434"/>
    </location>
</feature>
<organism evidence="15 16">
    <name type="scientific">Drosophila virilis</name>
    <name type="common">Fruit fly</name>
    <dbReference type="NCBI Taxonomy" id="7244"/>
    <lineage>
        <taxon>Eukaryota</taxon>
        <taxon>Metazoa</taxon>
        <taxon>Ecdysozoa</taxon>
        <taxon>Arthropoda</taxon>
        <taxon>Hexapoda</taxon>
        <taxon>Insecta</taxon>
        <taxon>Pterygota</taxon>
        <taxon>Neoptera</taxon>
        <taxon>Endopterygota</taxon>
        <taxon>Diptera</taxon>
        <taxon>Brachycera</taxon>
        <taxon>Muscomorpha</taxon>
        <taxon>Ephydroidea</taxon>
        <taxon>Drosophilidae</taxon>
        <taxon>Drosophila</taxon>
    </lineage>
</organism>
<evidence type="ECO:0000256" key="11">
    <source>
        <dbReference type="PROSITE-ProRule" id="PRU01263"/>
    </source>
</evidence>
<dbReference type="InterPro" id="IPR050758">
    <property type="entry name" value="Znf_C2H2-type"/>
</dbReference>
<dbReference type="SMART" id="SM00868">
    <property type="entry name" value="zf-AD"/>
    <property type="match status" value="1"/>
</dbReference>
<protein>
    <recommendedName>
        <fullName evidence="17">Protein krueppel</fullName>
    </recommendedName>
</protein>
<feature type="domain" description="C2H2-type" evidence="13">
    <location>
        <begin position="598"/>
        <end position="625"/>
    </location>
</feature>
<dbReference type="Proteomes" id="UP000008792">
    <property type="component" value="Unassembled WGS sequence"/>
</dbReference>
<keyword evidence="8" id="KW-0804">Transcription</keyword>
<evidence type="ECO:0000313" key="15">
    <source>
        <dbReference type="EMBL" id="EDW65878.1"/>
    </source>
</evidence>
<dbReference type="EMBL" id="CH940651">
    <property type="protein sequence ID" value="EDW65878.1"/>
    <property type="molecule type" value="Genomic_DNA"/>
</dbReference>
<keyword evidence="16" id="KW-1185">Reference proteome</keyword>
<keyword evidence="4 10" id="KW-0863">Zinc-finger</keyword>
<keyword evidence="9" id="KW-0539">Nucleus</keyword>
<dbReference type="InterPro" id="IPR012934">
    <property type="entry name" value="Znf_AD"/>
</dbReference>
<dbReference type="FunFam" id="3.30.160.60:FF:000100">
    <property type="entry name" value="Zinc finger 45-like"/>
    <property type="match status" value="2"/>
</dbReference>
<comment type="similarity">
    <text evidence="1">Belongs to the krueppel C2H2-type zinc-finger protein family.</text>
</comment>
<feature type="domain" description="C2H2-type" evidence="13">
    <location>
        <begin position="474"/>
        <end position="501"/>
    </location>
</feature>
<keyword evidence="5 11" id="KW-0862">Zinc</keyword>
<feature type="domain" description="C2H2-type" evidence="13">
    <location>
        <begin position="142"/>
        <end position="170"/>
    </location>
</feature>
<dbReference type="GO" id="GO:0006355">
    <property type="term" value="P:regulation of DNA-templated transcription"/>
    <property type="evidence" value="ECO:0007669"/>
    <property type="project" value="UniProtKB-ARBA"/>
</dbReference>
<dbReference type="PROSITE" id="PS50157">
    <property type="entry name" value="ZINC_FINGER_C2H2_2"/>
    <property type="match status" value="11"/>
</dbReference>
<dbReference type="AlphaFoldDB" id="B4M2H4"/>
<dbReference type="GO" id="GO:0008270">
    <property type="term" value="F:zinc ion binding"/>
    <property type="evidence" value="ECO:0007669"/>
    <property type="project" value="UniProtKB-UniRule"/>
</dbReference>
<dbReference type="FunFam" id="3.30.160.60:FF:002343">
    <property type="entry name" value="Zinc finger protein 33A"/>
    <property type="match status" value="1"/>
</dbReference>
<feature type="binding site" evidence="11">
    <location>
        <position position="14"/>
    </location>
    <ligand>
        <name>Zn(2+)</name>
        <dbReference type="ChEBI" id="CHEBI:29105"/>
    </ligand>
</feature>
<dbReference type="FunFam" id="3.30.160.60:FF:000608">
    <property type="entry name" value="zinc finger protein 286A isoform X1"/>
    <property type="match status" value="2"/>
</dbReference>
<evidence type="ECO:0008006" key="17">
    <source>
        <dbReference type="Google" id="ProtNLM"/>
    </source>
</evidence>
<evidence type="ECO:0000256" key="12">
    <source>
        <dbReference type="SAM" id="MobiDB-lite"/>
    </source>
</evidence>
<dbReference type="Gene3D" id="3.40.1800.20">
    <property type="match status" value="1"/>
</dbReference>
<feature type="binding site" evidence="11">
    <location>
        <position position="17"/>
    </location>
    <ligand>
        <name>Zn(2+)</name>
        <dbReference type="ChEBI" id="CHEBI:29105"/>
    </ligand>
</feature>
<dbReference type="PhylomeDB" id="B4M2H4"/>
<dbReference type="GO" id="GO:0005634">
    <property type="term" value="C:nucleus"/>
    <property type="evidence" value="ECO:0007669"/>
    <property type="project" value="InterPro"/>
</dbReference>
<dbReference type="SUPFAM" id="SSF57716">
    <property type="entry name" value="Glucocorticoid receptor-like (DNA-binding domain)"/>
    <property type="match status" value="1"/>
</dbReference>
<sequence length="901" mass="102840">MPDTYGQFDAERVCRVCLREVGEFYFIYDEAPVEQGANIAQILNECTRYTCERYDKMPHHMCDTCIKAACQAYRFKQDAEKAYRSLVAILGRTPITKPNSSDVCTQTEQVPMLPCGICNDKFLNILELRVHRKRQHMHMEELKCKLCDEQFQQLRQLRNHLVMQHDQHSTSPLLRRRLECRVCQRAFSRRDHMLRHMRSVHDADGRGRLDRTLAEKQEVQSKVAWRPIDEATMHSGDELESAAVLFNDPDDNENDNNGSGYQCHTNPISSNEEAEDEDVHAEAKQSLWLHIKPEPEPELEHCPETIGSQVNRDKRRKRAILKVAAHTDTEDENECVDKQKTAASALVAEVKEEPLVTGGEQQLSIKQERQRVDSIKEDEEYDMEAATADILHSADEDEDGEEFGNAESDIDEDDDDEDGDEPDDELETQSVHKSKLAQVAQVEIVREYLQKPATGKQRRRRRKKQTEAEPNPENRCDICLRTFSRHCHLLRHKLSHLEKKPHSCPHCPKAFARSDHLKAHVQSLHGNKEHKCVLCDAAFARLDALERHKMSKHNGEGLDASSELKLQMNEHTCEYCAKRFSSKTYLRKHTLLHTEFLYACKSCDETFKERQQLRSHEKTHTGQRNFLCCICGDSFARNDYLRVHMRRHNGEKPYKCRYCVKAFPRATDLKVHERYHTGTKPNLCNTCGKSFHRAYNLTIHMRTHTGERPYKCDQCHKSFSQSNDLKAHIRRHTGERYKCPHCDTYFLQLYHMRNHCLSAHNQHIETKTGRLQRTGLLDEPNHSHLTTVVMPPARFQQTTTPDTHAMATVTTQLPPPPSTVAATIATPILHSPVAYNTSSPVSVSVPVPDAAGFVGTAANATATATAPFGAFNIAPVVMAHLMYNHGGSSQQSNASGSEAGK</sequence>
<keyword evidence="6" id="KW-0805">Transcription regulation</keyword>
<dbReference type="HOGENOM" id="CLU_008580_0_0_1"/>
<evidence type="ECO:0000256" key="5">
    <source>
        <dbReference type="ARBA" id="ARBA00022833"/>
    </source>
</evidence>
<dbReference type="KEGG" id="dvi:6631439"/>
<dbReference type="PROSITE" id="PS51915">
    <property type="entry name" value="ZAD"/>
    <property type="match status" value="1"/>
</dbReference>
<feature type="domain" description="C2H2-type" evidence="13">
    <location>
        <begin position="626"/>
        <end position="653"/>
    </location>
</feature>
<keyword evidence="7" id="KW-0238">DNA-binding</keyword>
<evidence type="ECO:0000256" key="6">
    <source>
        <dbReference type="ARBA" id="ARBA00023015"/>
    </source>
</evidence>
<dbReference type="PROSITE" id="PS00028">
    <property type="entry name" value="ZINC_FINGER_C2H2_1"/>
    <property type="match status" value="11"/>
</dbReference>
<evidence type="ECO:0000256" key="4">
    <source>
        <dbReference type="ARBA" id="ARBA00022771"/>
    </source>
</evidence>
<name>B4M2H4_DROVI</name>
<feature type="compositionally biased region" description="Polar residues" evidence="12">
    <location>
        <begin position="258"/>
        <end position="271"/>
    </location>
</feature>
<dbReference type="PANTHER" id="PTHR23234:SF10">
    <property type="entry name" value="RIKEN CDNA 6720489N17 GENE-RELATED"/>
    <property type="match status" value="1"/>
</dbReference>
<dbReference type="Pfam" id="PF13912">
    <property type="entry name" value="zf-C2H2_6"/>
    <property type="match status" value="1"/>
</dbReference>
<feature type="region of interest" description="Disordered" evidence="12">
    <location>
        <begin position="450"/>
        <end position="472"/>
    </location>
</feature>
<dbReference type="InterPro" id="IPR036236">
    <property type="entry name" value="Znf_C2H2_sf"/>
</dbReference>
<feature type="domain" description="C2H2-type" evidence="13">
    <location>
        <begin position="710"/>
        <end position="737"/>
    </location>
</feature>
<feature type="compositionally biased region" description="Acidic residues" evidence="12">
    <location>
        <begin position="395"/>
        <end position="427"/>
    </location>
</feature>
<reference evidence="15 16" key="1">
    <citation type="journal article" date="2007" name="Nature">
        <title>Evolution of genes and genomes on the Drosophila phylogeny.</title>
        <authorList>
            <consortium name="Drosophila 12 Genomes Consortium"/>
            <person name="Clark A.G."/>
            <person name="Eisen M.B."/>
            <person name="Smith D.R."/>
            <person name="Bergman C.M."/>
            <person name="Oliver B."/>
            <person name="Markow T.A."/>
            <person name="Kaufman T.C."/>
            <person name="Kellis M."/>
            <person name="Gelbart W."/>
            <person name="Iyer V.N."/>
            <person name="Pollard D.A."/>
            <person name="Sackton T.B."/>
            <person name="Larracuente A.M."/>
            <person name="Singh N.D."/>
            <person name="Abad J.P."/>
            <person name="Abt D.N."/>
            <person name="Adryan B."/>
            <person name="Aguade M."/>
            <person name="Akashi H."/>
            <person name="Anderson W.W."/>
            <person name="Aquadro C.F."/>
            <person name="Ardell D.H."/>
            <person name="Arguello R."/>
            <person name="Artieri C.G."/>
            <person name="Barbash D.A."/>
            <person name="Barker D."/>
            <person name="Barsanti P."/>
            <person name="Batterham P."/>
            <person name="Batzoglou S."/>
            <person name="Begun D."/>
            <person name="Bhutkar A."/>
            <person name="Blanco E."/>
            <person name="Bosak S.A."/>
            <person name="Bradley R.K."/>
            <person name="Brand A.D."/>
            <person name="Brent M.R."/>
            <person name="Brooks A.N."/>
            <person name="Brown R.H."/>
            <person name="Butlin R.K."/>
            <person name="Caggese C."/>
            <person name="Calvi B.R."/>
            <person name="Bernardo de Carvalho A."/>
            <person name="Caspi A."/>
            <person name="Castrezana S."/>
            <person name="Celniker S.E."/>
            <person name="Chang J.L."/>
            <person name="Chapple C."/>
            <person name="Chatterji S."/>
            <person name="Chinwalla A."/>
            <person name="Civetta A."/>
            <person name="Clifton S.W."/>
            <person name="Comeron J.M."/>
            <person name="Costello J.C."/>
            <person name="Coyne J.A."/>
            <person name="Daub J."/>
            <person name="David R.G."/>
            <person name="Delcher A.L."/>
            <person name="Delehaunty K."/>
            <person name="Do C.B."/>
            <person name="Ebling H."/>
            <person name="Edwards K."/>
            <person name="Eickbush T."/>
            <person name="Evans J.D."/>
            <person name="Filipski A."/>
            <person name="Findeiss S."/>
            <person name="Freyhult E."/>
            <person name="Fulton L."/>
            <person name="Fulton R."/>
            <person name="Garcia A.C."/>
            <person name="Gardiner A."/>
            <person name="Garfield D.A."/>
            <person name="Garvin B.E."/>
            <person name="Gibson G."/>
            <person name="Gilbert D."/>
            <person name="Gnerre S."/>
            <person name="Godfrey J."/>
            <person name="Good R."/>
            <person name="Gotea V."/>
            <person name="Gravely B."/>
            <person name="Greenberg A.J."/>
            <person name="Griffiths-Jones S."/>
            <person name="Gross S."/>
            <person name="Guigo R."/>
            <person name="Gustafson E.A."/>
            <person name="Haerty W."/>
            <person name="Hahn M.W."/>
            <person name="Halligan D.L."/>
            <person name="Halpern A.L."/>
            <person name="Halter G.M."/>
            <person name="Han M.V."/>
            <person name="Heger A."/>
            <person name="Hillier L."/>
            <person name="Hinrichs A.S."/>
            <person name="Holmes I."/>
            <person name="Hoskins R.A."/>
            <person name="Hubisz M.J."/>
            <person name="Hultmark D."/>
            <person name="Huntley M.A."/>
            <person name="Jaffe D.B."/>
            <person name="Jagadeeshan S."/>
            <person name="Jeck W.R."/>
            <person name="Johnson J."/>
            <person name="Jones C.D."/>
            <person name="Jordan W.C."/>
            <person name="Karpen G.H."/>
            <person name="Kataoka E."/>
            <person name="Keightley P.D."/>
            <person name="Kheradpour P."/>
            <person name="Kirkness E.F."/>
            <person name="Koerich L.B."/>
            <person name="Kristiansen K."/>
            <person name="Kudrna D."/>
            <person name="Kulathinal R.J."/>
            <person name="Kumar S."/>
            <person name="Kwok R."/>
            <person name="Lander E."/>
            <person name="Langley C.H."/>
            <person name="Lapoint R."/>
            <person name="Lazzaro B.P."/>
            <person name="Lee S.J."/>
            <person name="Levesque L."/>
            <person name="Li R."/>
            <person name="Lin C.F."/>
            <person name="Lin M.F."/>
            <person name="Lindblad-Toh K."/>
            <person name="Llopart A."/>
            <person name="Long M."/>
            <person name="Low L."/>
            <person name="Lozovsky E."/>
            <person name="Lu J."/>
            <person name="Luo M."/>
            <person name="Machado C.A."/>
            <person name="Makalowski W."/>
            <person name="Marzo M."/>
            <person name="Matsuda M."/>
            <person name="Matzkin L."/>
            <person name="McAllister B."/>
            <person name="McBride C.S."/>
            <person name="McKernan B."/>
            <person name="McKernan K."/>
            <person name="Mendez-Lago M."/>
            <person name="Minx P."/>
            <person name="Mollenhauer M.U."/>
            <person name="Montooth K."/>
            <person name="Mount S.M."/>
            <person name="Mu X."/>
            <person name="Myers E."/>
            <person name="Negre B."/>
            <person name="Newfeld S."/>
            <person name="Nielsen R."/>
            <person name="Noor M.A."/>
            <person name="O'Grady P."/>
            <person name="Pachter L."/>
            <person name="Papaceit M."/>
            <person name="Parisi M.J."/>
            <person name="Parisi M."/>
            <person name="Parts L."/>
            <person name="Pedersen J.S."/>
            <person name="Pesole G."/>
            <person name="Phillippy A.M."/>
            <person name="Ponting C.P."/>
            <person name="Pop M."/>
            <person name="Porcelli D."/>
            <person name="Powell J.R."/>
            <person name="Prohaska S."/>
            <person name="Pruitt K."/>
            <person name="Puig M."/>
            <person name="Quesneville H."/>
            <person name="Ram K.R."/>
            <person name="Rand D."/>
            <person name="Rasmussen M.D."/>
            <person name="Reed L.K."/>
            <person name="Reenan R."/>
            <person name="Reily A."/>
            <person name="Remington K.A."/>
            <person name="Rieger T.T."/>
            <person name="Ritchie M.G."/>
            <person name="Robin C."/>
            <person name="Rogers Y.H."/>
            <person name="Rohde C."/>
            <person name="Rozas J."/>
            <person name="Rubenfield M.J."/>
            <person name="Ruiz A."/>
            <person name="Russo S."/>
            <person name="Salzberg S.L."/>
            <person name="Sanchez-Gracia A."/>
            <person name="Saranga D.J."/>
            <person name="Sato H."/>
            <person name="Schaeffer S.W."/>
            <person name="Schatz M.C."/>
            <person name="Schlenke T."/>
            <person name="Schwartz R."/>
            <person name="Segarra C."/>
            <person name="Singh R.S."/>
            <person name="Sirot L."/>
            <person name="Sirota M."/>
            <person name="Sisneros N.B."/>
            <person name="Smith C.D."/>
            <person name="Smith T.F."/>
            <person name="Spieth J."/>
            <person name="Stage D.E."/>
            <person name="Stark A."/>
            <person name="Stephan W."/>
            <person name="Strausberg R.L."/>
            <person name="Strempel S."/>
            <person name="Sturgill D."/>
            <person name="Sutton G."/>
            <person name="Sutton G.G."/>
            <person name="Tao W."/>
            <person name="Teichmann S."/>
            <person name="Tobari Y.N."/>
            <person name="Tomimura Y."/>
            <person name="Tsolas J.M."/>
            <person name="Valente V.L."/>
            <person name="Venter E."/>
            <person name="Venter J.C."/>
            <person name="Vicario S."/>
            <person name="Vieira F.G."/>
            <person name="Vilella A.J."/>
            <person name="Villasante A."/>
            <person name="Walenz B."/>
            <person name="Wang J."/>
            <person name="Wasserman M."/>
            <person name="Watts T."/>
            <person name="Wilson D."/>
            <person name="Wilson R.K."/>
            <person name="Wing R.A."/>
            <person name="Wolfner M.F."/>
            <person name="Wong A."/>
            <person name="Wong G.K."/>
            <person name="Wu C.I."/>
            <person name="Wu G."/>
            <person name="Yamamoto D."/>
            <person name="Yang H.P."/>
            <person name="Yang S.P."/>
            <person name="Yorke J.A."/>
            <person name="Yoshida K."/>
            <person name="Zdobnov E."/>
            <person name="Zhang P."/>
            <person name="Zhang Y."/>
            <person name="Zimin A.V."/>
            <person name="Baldwin J."/>
            <person name="Abdouelleil A."/>
            <person name="Abdulkadir J."/>
            <person name="Abebe A."/>
            <person name="Abera B."/>
            <person name="Abreu J."/>
            <person name="Acer S.C."/>
            <person name="Aftuck L."/>
            <person name="Alexander A."/>
            <person name="An P."/>
            <person name="Anderson E."/>
            <person name="Anderson S."/>
            <person name="Arachi H."/>
            <person name="Azer M."/>
            <person name="Bachantsang P."/>
            <person name="Barry A."/>
            <person name="Bayul T."/>
            <person name="Berlin A."/>
            <person name="Bessette D."/>
            <person name="Bloom T."/>
            <person name="Blye J."/>
            <person name="Boguslavskiy L."/>
            <person name="Bonnet C."/>
            <person name="Boukhgalter B."/>
            <person name="Bourzgui I."/>
            <person name="Brown A."/>
            <person name="Cahill P."/>
            <person name="Channer S."/>
            <person name="Cheshatsang Y."/>
            <person name="Chuda L."/>
            <person name="Citroen M."/>
            <person name="Collymore A."/>
            <person name="Cooke P."/>
            <person name="Costello M."/>
            <person name="D'Aco K."/>
            <person name="Daza R."/>
            <person name="De Haan G."/>
            <person name="DeGray S."/>
            <person name="DeMaso C."/>
            <person name="Dhargay N."/>
            <person name="Dooley K."/>
            <person name="Dooley E."/>
            <person name="Doricent M."/>
            <person name="Dorje P."/>
            <person name="Dorjee K."/>
            <person name="Dupes A."/>
            <person name="Elong R."/>
            <person name="Falk J."/>
            <person name="Farina A."/>
            <person name="Faro S."/>
            <person name="Ferguson D."/>
            <person name="Fisher S."/>
            <person name="Foley C.D."/>
            <person name="Franke A."/>
            <person name="Friedrich D."/>
            <person name="Gadbois L."/>
            <person name="Gearin G."/>
            <person name="Gearin C.R."/>
            <person name="Giannoukos G."/>
            <person name="Goode T."/>
            <person name="Graham J."/>
            <person name="Grandbois E."/>
            <person name="Grewal S."/>
            <person name="Gyaltsen K."/>
            <person name="Hafez N."/>
            <person name="Hagos B."/>
            <person name="Hall J."/>
            <person name="Henson C."/>
            <person name="Hollinger A."/>
            <person name="Honan T."/>
            <person name="Huard M.D."/>
            <person name="Hughes L."/>
            <person name="Hurhula B."/>
            <person name="Husby M.E."/>
            <person name="Kamat A."/>
            <person name="Kanga B."/>
            <person name="Kashin S."/>
            <person name="Khazanovich D."/>
            <person name="Kisner P."/>
            <person name="Lance K."/>
            <person name="Lara M."/>
            <person name="Lee W."/>
            <person name="Lennon N."/>
            <person name="Letendre F."/>
            <person name="LeVine R."/>
            <person name="Lipovsky A."/>
            <person name="Liu X."/>
            <person name="Liu J."/>
            <person name="Liu S."/>
            <person name="Lokyitsang T."/>
            <person name="Lokyitsang Y."/>
            <person name="Lubonja R."/>
            <person name="Lui A."/>
            <person name="MacDonald P."/>
            <person name="Magnisalis V."/>
            <person name="Maru K."/>
            <person name="Matthews C."/>
            <person name="McCusker W."/>
            <person name="McDonough S."/>
            <person name="Mehta T."/>
            <person name="Meldrim J."/>
            <person name="Meneus L."/>
            <person name="Mihai O."/>
            <person name="Mihalev A."/>
            <person name="Mihova T."/>
            <person name="Mittelman R."/>
            <person name="Mlenga V."/>
            <person name="Montmayeur A."/>
            <person name="Mulrain L."/>
            <person name="Navidi A."/>
            <person name="Naylor J."/>
            <person name="Negash T."/>
            <person name="Nguyen T."/>
            <person name="Nguyen N."/>
            <person name="Nicol R."/>
            <person name="Norbu C."/>
            <person name="Norbu N."/>
            <person name="Novod N."/>
            <person name="O'Neill B."/>
            <person name="Osman S."/>
            <person name="Markiewicz E."/>
            <person name="Oyono O.L."/>
            <person name="Patti C."/>
            <person name="Phunkhang P."/>
            <person name="Pierre F."/>
            <person name="Priest M."/>
            <person name="Raghuraman S."/>
            <person name="Rege F."/>
            <person name="Reyes R."/>
            <person name="Rise C."/>
            <person name="Rogov P."/>
            <person name="Ross K."/>
            <person name="Ryan E."/>
            <person name="Settipalli S."/>
            <person name="Shea T."/>
            <person name="Sherpa N."/>
            <person name="Shi L."/>
            <person name="Shih D."/>
            <person name="Sparrow T."/>
            <person name="Spaulding J."/>
            <person name="Stalker J."/>
            <person name="Stange-Thomann N."/>
            <person name="Stavropoulos S."/>
            <person name="Stone C."/>
            <person name="Strader C."/>
            <person name="Tesfaye S."/>
            <person name="Thomson T."/>
            <person name="Thoulutsang Y."/>
            <person name="Thoulutsang D."/>
            <person name="Topham K."/>
            <person name="Topping I."/>
            <person name="Tsamla T."/>
            <person name="Vassiliev H."/>
            <person name="Vo A."/>
            <person name="Wangchuk T."/>
            <person name="Wangdi T."/>
            <person name="Weiand M."/>
            <person name="Wilkinson J."/>
            <person name="Wilson A."/>
            <person name="Yadav S."/>
            <person name="Young G."/>
            <person name="Yu Q."/>
            <person name="Zembek L."/>
            <person name="Zhong D."/>
            <person name="Zimmer A."/>
            <person name="Zwirko Z."/>
            <person name="Jaffe D.B."/>
            <person name="Alvarez P."/>
            <person name="Brockman W."/>
            <person name="Butler J."/>
            <person name="Chin C."/>
            <person name="Gnerre S."/>
            <person name="Grabherr M."/>
            <person name="Kleber M."/>
            <person name="Mauceli E."/>
            <person name="MacCallum I."/>
        </authorList>
    </citation>
    <scope>NUCLEOTIDE SEQUENCE [LARGE SCALE GENOMIC DNA]</scope>
    <source>
        <strain evidence="16">Tucson 15010-1051.87</strain>
    </source>
</reference>
<dbReference type="Gene3D" id="3.30.160.60">
    <property type="entry name" value="Classic Zinc Finger"/>
    <property type="match status" value="10"/>
</dbReference>
<feature type="domain" description="C2H2-type" evidence="13">
    <location>
        <begin position="654"/>
        <end position="681"/>
    </location>
</feature>
<evidence type="ECO:0000259" key="13">
    <source>
        <dbReference type="PROSITE" id="PS50157"/>
    </source>
</evidence>
<feature type="domain" description="C2H2-type" evidence="13">
    <location>
        <begin position="530"/>
        <end position="558"/>
    </location>
</feature>
<proteinExistence type="inferred from homology"/>
<feature type="compositionally biased region" description="Basic and acidic residues" evidence="12">
    <location>
        <begin position="366"/>
        <end position="375"/>
    </location>
</feature>
<dbReference type="OMA" id="LNECTRY"/>
<feature type="domain" description="ZAD" evidence="14">
    <location>
        <begin position="12"/>
        <end position="89"/>
    </location>
</feature>
<evidence type="ECO:0000256" key="10">
    <source>
        <dbReference type="PROSITE-ProRule" id="PRU00042"/>
    </source>
</evidence>
<dbReference type="InterPro" id="IPR013087">
    <property type="entry name" value="Znf_C2H2_type"/>
</dbReference>
<evidence type="ECO:0000256" key="2">
    <source>
        <dbReference type="ARBA" id="ARBA00022723"/>
    </source>
</evidence>
<dbReference type="GO" id="GO:0003677">
    <property type="term" value="F:DNA binding"/>
    <property type="evidence" value="ECO:0007669"/>
    <property type="project" value="UniProtKB-KW"/>
</dbReference>
<dbReference type="OrthoDB" id="654211at2759"/>
<accession>B4M2H4</accession>
<evidence type="ECO:0000256" key="3">
    <source>
        <dbReference type="ARBA" id="ARBA00022737"/>
    </source>
</evidence>
<keyword evidence="3" id="KW-0677">Repeat</keyword>
<feature type="domain" description="C2H2-type" evidence="13">
    <location>
        <begin position="502"/>
        <end position="530"/>
    </location>
</feature>
<evidence type="ECO:0000256" key="9">
    <source>
        <dbReference type="ARBA" id="ARBA00023242"/>
    </source>
</evidence>
<evidence type="ECO:0000313" key="16">
    <source>
        <dbReference type="Proteomes" id="UP000008792"/>
    </source>
</evidence>
<gene>
    <name evidence="15" type="primary">Dvir\GJ19494</name>
    <name evidence="15" type="ORF">Dvir_GJ19494</name>
</gene>
<feature type="binding site" evidence="11">
    <location>
        <position position="62"/>
    </location>
    <ligand>
        <name>Zn(2+)</name>
        <dbReference type="ChEBI" id="CHEBI:29105"/>
    </ligand>
</feature>
<feature type="region of interest" description="Disordered" evidence="12">
    <location>
        <begin position="246"/>
        <end position="284"/>
    </location>
</feature>
<evidence type="ECO:0000256" key="7">
    <source>
        <dbReference type="ARBA" id="ARBA00023125"/>
    </source>
</evidence>
<dbReference type="Pfam" id="PF00096">
    <property type="entry name" value="zf-C2H2"/>
    <property type="match status" value="8"/>
</dbReference>
<keyword evidence="2 11" id="KW-0479">Metal-binding</keyword>
<feature type="domain" description="C2H2-type" evidence="13">
    <location>
        <begin position="178"/>
        <end position="206"/>
    </location>
</feature>
<evidence type="ECO:0000259" key="14">
    <source>
        <dbReference type="PROSITE" id="PS51915"/>
    </source>
</evidence>